<feature type="non-terminal residue" evidence="1">
    <location>
        <position position="70"/>
    </location>
</feature>
<gene>
    <name evidence="1" type="ORF">IPOD504_LOCUS14842</name>
</gene>
<dbReference type="Proteomes" id="UP000837857">
    <property type="component" value="Chromosome 6"/>
</dbReference>
<name>A0ABN8IXM7_9NEOP</name>
<reference evidence="1" key="1">
    <citation type="submission" date="2022-03" db="EMBL/GenBank/DDBJ databases">
        <authorList>
            <person name="Martin H S."/>
        </authorList>
    </citation>
    <scope>NUCLEOTIDE SEQUENCE</scope>
</reference>
<evidence type="ECO:0000313" key="2">
    <source>
        <dbReference type="Proteomes" id="UP000837857"/>
    </source>
</evidence>
<protein>
    <submittedName>
        <fullName evidence="1">Uncharacterized protein</fullName>
    </submittedName>
</protein>
<sequence>MDRLRDNAPYPVELEPLTAATVAEPACSDVSSIKKCDLWSALRTCFILRVVYVTGEWRAFGSETRQRPAT</sequence>
<organism evidence="1 2">
    <name type="scientific">Iphiclides podalirius</name>
    <name type="common">scarce swallowtail</name>
    <dbReference type="NCBI Taxonomy" id="110791"/>
    <lineage>
        <taxon>Eukaryota</taxon>
        <taxon>Metazoa</taxon>
        <taxon>Ecdysozoa</taxon>
        <taxon>Arthropoda</taxon>
        <taxon>Hexapoda</taxon>
        <taxon>Insecta</taxon>
        <taxon>Pterygota</taxon>
        <taxon>Neoptera</taxon>
        <taxon>Endopterygota</taxon>
        <taxon>Lepidoptera</taxon>
        <taxon>Glossata</taxon>
        <taxon>Ditrysia</taxon>
        <taxon>Papilionoidea</taxon>
        <taxon>Papilionidae</taxon>
        <taxon>Papilioninae</taxon>
        <taxon>Iphiclides</taxon>
    </lineage>
</organism>
<evidence type="ECO:0000313" key="1">
    <source>
        <dbReference type="EMBL" id="CAH2070785.1"/>
    </source>
</evidence>
<keyword evidence="2" id="KW-1185">Reference proteome</keyword>
<accession>A0ABN8IXM7</accession>
<proteinExistence type="predicted"/>
<dbReference type="EMBL" id="OW152818">
    <property type="protein sequence ID" value="CAH2070785.1"/>
    <property type="molecule type" value="Genomic_DNA"/>
</dbReference>